<dbReference type="RefSeq" id="WP_372127084.1">
    <property type="nucleotide sequence ID" value="NZ_JBFSSG010000169.1"/>
</dbReference>
<organism evidence="1 2">
    <name type="scientific">Vibrio pomeroyi</name>
    <dbReference type="NCBI Taxonomy" id="198832"/>
    <lineage>
        <taxon>Bacteria</taxon>
        <taxon>Pseudomonadati</taxon>
        <taxon>Pseudomonadota</taxon>
        <taxon>Gammaproteobacteria</taxon>
        <taxon>Vibrionales</taxon>
        <taxon>Vibrionaceae</taxon>
        <taxon>Vibrio</taxon>
    </lineage>
</organism>
<keyword evidence="2" id="KW-1185">Reference proteome</keyword>
<gene>
    <name evidence="1" type="ORF">AB6D66_26830</name>
</gene>
<evidence type="ECO:0000313" key="1">
    <source>
        <dbReference type="EMBL" id="MEZ8724661.1"/>
    </source>
</evidence>
<comment type="caution">
    <text evidence="1">The sequence shown here is derived from an EMBL/GenBank/DDBJ whole genome shotgun (WGS) entry which is preliminary data.</text>
</comment>
<reference evidence="1 2" key="1">
    <citation type="journal article" date="2024" name="ISME J.">
        <title>Tailless and filamentous prophages are predominant in marine Vibrio.</title>
        <authorList>
            <person name="Steensen K."/>
            <person name="Seneca J."/>
            <person name="Bartlau N."/>
            <person name="Yu X.A."/>
            <person name="Hussain F.A."/>
            <person name="Polz M.F."/>
        </authorList>
    </citation>
    <scope>NUCLEOTIDE SEQUENCE [LARGE SCALE GENOMIC DNA]</scope>
    <source>
        <strain evidence="1 2">10N.239.312.F12</strain>
    </source>
</reference>
<dbReference type="EMBL" id="JBFSSG010000169">
    <property type="protein sequence ID" value="MEZ8724661.1"/>
    <property type="molecule type" value="Genomic_DNA"/>
</dbReference>
<evidence type="ECO:0000313" key="2">
    <source>
        <dbReference type="Proteomes" id="UP001570071"/>
    </source>
</evidence>
<proteinExistence type="predicted"/>
<accession>A0ABV4N597</accession>
<sequence length="130" mass="14271">MTMFKLKNCDDVVLTNNETSSNEFLDAEGTTNIQASGNKAGVDFAQKELVEKLESIITSLKKEEDANDLTANMEDLVDELREEKPTQSRVNKWLGRISSGIETAKVSAKLFDDVKEVISSVGAFLPSLGQ</sequence>
<dbReference type="Proteomes" id="UP001570071">
    <property type="component" value="Unassembled WGS sequence"/>
</dbReference>
<protein>
    <submittedName>
        <fullName evidence="1">Uncharacterized protein</fullName>
    </submittedName>
</protein>
<name>A0ABV4N597_9VIBR</name>